<dbReference type="InterPro" id="IPR011330">
    <property type="entry name" value="Glyco_hydro/deAcase_b/a-brl"/>
</dbReference>
<keyword evidence="2" id="KW-0472">Membrane</keyword>
<accession>C6L9M2</accession>
<dbReference type="Proteomes" id="UP000005561">
    <property type="component" value="Unassembled WGS sequence"/>
</dbReference>
<dbReference type="Gene3D" id="3.20.20.370">
    <property type="entry name" value="Glycoside hydrolase/deacetylase"/>
    <property type="match status" value="1"/>
</dbReference>
<keyword evidence="4" id="KW-1185">Reference proteome</keyword>
<evidence type="ECO:0000313" key="3">
    <source>
        <dbReference type="EMBL" id="EET62961.1"/>
    </source>
</evidence>
<dbReference type="GO" id="GO:0005975">
    <property type="term" value="P:carbohydrate metabolic process"/>
    <property type="evidence" value="ECO:0007669"/>
    <property type="project" value="InterPro"/>
</dbReference>
<dbReference type="EMBL" id="ACCL02000001">
    <property type="protein sequence ID" value="EET62961.1"/>
    <property type="molecule type" value="Genomic_DNA"/>
</dbReference>
<evidence type="ECO:0000256" key="1">
    <source>
        <dbReference type="SAM" id="MobiDB-lite"/>
    </source>
</evidence>
<gene>
    <name evidence="3" type="ORF">BRYFOR_05312</name>
</gene>
<name>C6L9M2_9FIRM</name>
<organism evidence="3 4">
    <name type="scientific">Marvinbryantia formatexigens DSM 14469</name>
    <dbReference type="NCBI Taxonomy" id="478749"/>
    <lineage>
        <taxon>Bacteria</taxon>
        <taxon>Bacillati</taxon>
        <taxon>Bacillota</taxon>
        <taxon>Clostridia</taxon>
        <taxon>Lachnospirales</taxon>
        <taxon>Lachnospiraceae</taxon>
        <taxon>Marvinbryantia</taxon>
    </lineage>
</organism>
<dbReference type="SUPFAM" id="SSF88713">
    <property type="entry name" value="Glycoside hydrolase/deacetylase"/>
    <property type="match status" value="1"/>
</dbReference>
<dbReference type="eggNOG" id="COG0726">
    <property type="taxonomic scope" value="Bacteria"/>
</dbReference>
<evidence type="ECO:0008006" key="5">
    <source>
        <dbReference type="Google" id="ProtNLM"/>
    </source>
</evidence>
<evidence type="ECO:0000313" key="4">
    <source>
        <dbReference type="Proteomes" id="UP000005561"/>
    </source>
</evidence>
<feature type="transmembrane region" description="Helical" evidence="2">
    <location>
        <begin position="97"/>
        <end position="119"/>
    </location>
</feature>
<dbReference type="AlphaFoldDB" id="C6L9M2"/>
<protein>
    <recommendedName>
        <fullName evidence="5">Polysaccharide deacetylase</fullName>
    </recommendedName>
</protein>
<feature type="compositionally biased region" description="Basic and acidic residues" evidence="1">
    <location>
        <begin position="1"/>
        <end position="14"/>
    </location>
</feature>
<evidence type="ECO:0000256" key="2">
    <source>
        <dbReference type="SAM" id="Phobius"/>
    </source>
</evidence>
<keyword evidence="2" id="KW-1133">Transmembrane helix</keyword>
<dbReference type="OrthoDB" id="3722973at2"/>
<feature type="compositionally biased region" description="Basic and acidic residues" evidence="1">
    <location>
        <begin position="66"/>
        <end position="86"/>
    </location>
</feature>
<keyword evidence="2" id="KW-0812">Transmembrane</keyword>
<comment type="caution">
    <text evidence="3">The sequence shown here is derived from an EMBL/GenBank/DDBJ whole genome shotgun (WGS) entry which is preliminary data.</text>
</comment>
<dbReference type="STRING" id="168384.SAMN05660368_02769"/>
<reference evidence="3" key="1">
    <citation type="submission" date="2009-07" db="EMBL/GenBank/DDBJ databases">
        <authorList>
            <person name="Weinstock G."/>
            <person name="Sodergren E."/>
            <person name="Clifton S."/>
            <person name="Fulton L."/>
            <person name="Fulton B."/>
            <person name="Courtney L."/>
            <person name="Fronick C."/>
            <person name="Harrison M."/>
            <person name="Strong C."/>
            <person name="Farmer C."/>
            <person name="Delahaunty K."/>
            <person name="Markovic C."/>
            <person name="Hall O."/>
            <person name="Minx P."/>
            <person name="Tomlinson C."/>
            <person name="Mitreva M."/>
            <person name="Nelson J."/>
            <person name="Hou S."/>
            <person name="Wollam A."/>
            <person name="Pepin K.H."/>
            <person name="Johnson M."/>
            <person name="Bhonagiri V."/>
            <person name="Nash W.E."/>
            <person name="Warren W."/>
            <person name="Chinwalla A."/>
            <person name="Mardis E.R."/>
            <person name="Wilson R.K."/>
        </authorList>
    </citation>
    <scope>NUCLEOTIDE SEQUENCE [LARGE SCALE GENOMIC DNA]</scope>
    <source>
        <strain evidence="3">DSM 14469</strain>
    </source>
</reference>
<dbReference type="RefSeq" id="WP_006860114.1">
    <property type="nucleotide sequence ID" value="NZ_ACCL02000001.1"/>
</dbReference>
<feature type="region of interest" description="Disordered" evidence="1">
    <location>
        <begin position="1"/>
        <end position="93"/>
    </location>
</feature>
<proteinExistence type="predicted"/>
<sequence length="650" mass="72517">MSRNRYERGDSGERRTRRRERGVEAGPERTGQGRDGYGDAGQGRTDYGDASQRRTDYGDASQGRTDYGDTGRRRAKRDDGRPERTERGRRRKKKRGGAAATVILILLIFIVAAGIILVASDWLGFEIPFLKAGVNQTLEQAEELAASYDYDGAIATLQSNEKYSTSTQLQEAAAEYESAKSAMETAIDGVIASAEELAASYDYQGGADLIKASPYYSASSVLQSLAAQYEESEKHKNDIDEGTLAEAETLAAMYDYDGAIELLKGMNAYQTNQVLQEKVQEYETAKAACVAINPEEVTHIFYHSLIVDPSKAFVEGDPAYAGMMQWMTTISEFDKITQSMYDRGYVLVSIYDLFTKTTAEDGTVTISPNQIYLPEGKKAYVLSLDDLSYYHTYDNHGIASKVVLDEEGKPTCEYIQDDGTVVYGDYDAVPRLDAFIEEHPDACYRGARGIIALTGYNGILGYRTDGVYSAEHNTNSDIYYADELQLKWLEEHPDFDWEQECEEAKKVAEAMKADGWTFASHTWGHKKVGEVEYDRLVLDTERWMQYVSPLIGGTDAIIFAHGEDLSPTGTYDSSNAKYVYLKSQGFDVYCNVDSSQYTTAVTSEYFHQGRRNLDGYRIYQDTISDNPMTADLFDASEVLDPERPGPVPDL</sequence>